<dbReference type="Proteomes" id="UP001499854">
    <property type="component" value="Unassembled WGS sequence"/>
</dbReference>
<evidence type="ECO:0000313" key="2">
    <source>
        <dbReference type="EMBL" id="GAA1961416.1"/>
    </source>
</evidence>
<protein>
    <recommendedName>
        <fullName evidence="4">Secreted protein</fullName>
    </recommendedName>
</protein>
<keyword evidence="3" id="KW-1185">Reference proteome</keyword>
<accession>A0ABP5CHC0</accession>
<feature type="signal peptide" evidence="1">
    <location>
        <begin position="1"/>
        <end position="30"/>
    </location>
</feature>
<keyword evidence="1" id="KW-0732">Signal</keyword>
<evidence type="ECO:0008006" key="4">
    <source>
        <dbReference type="Google" id="ProtNLM"/>
    </source>
</evidence>
<feature type="chain" id="PRO_5045163585" description="Secreted protein" evidence="1">
    <location>
        <begin position="31"/>
        <end position="154"/>
    </location>
</feature>
<name>A0ABP5CHC0_9ACTN</name>
<evidence type="ECO:0000313" key="3">
    <source>
        <dbReference type="Proteomes" id="UP001499854"/>
    </source>
</evidence>
<reference evidence="3" key="1">
    <citation type="journal article" date="2019" name="Int. J. Syst. Evol. Microbiol.">
        <title>The Global Catalogue of Microorganisms (GCM) 10K type strain sequencing project: providing services to taxonomists for standard genome sequencing and annotation.</title>
        <authorList>
            <consortium name="The Broad Institute Genomics Platform"/>
            <consortium name="The Broad Institute Genome Sequencing Center for Infectious Disease"/>
            <person name="Wu L."/>
            <person name="Ma J."/>
        </authorList>
    </citation>
    <scope>NUCLEOTIDE SEQUENCE [LARGE SCALE GENOMIC DNA]</scope>
    <source>
        <strain evidence="3">JCM 16013</strain>
    </source>
</reference>
<gene>
    <name evidence="2" type="ORF">GCM10009838_17490</name>
</gene>
<dbReference type="EMBL" id="BAAAQM010000007">
    <property type="protein sequence ID" value="GAA1961416.1"/>
    <property type="molecule type" value="Genomic_DNA"/>
</dbReference>
<evidence type="ECO:0000256" key="1">
    <source>
        <dbReference type="SAM" id="SignalP"/>
    </source>
</evidence>
<comment type="caution">
    <text evidence="2">The sequence shown here is derived from an EMBL/GenBank/DDBJ whole genome shotgun (WGS) entry which is preliminary data.</text>
</comment>
<proteinExistence type="predicted"/>
<dbReference type="RefSeq" id="WP_344656439.1">
    <property type="nucleotide sequence ID" value="NZ_BAAAQM010000007.1"/>
</dbReference>
<sequence length="154" mass="16736">MLTKKRTFRTTALALATAATFLATATTASAAPLPPQGPNPDQWHCTPAGFYDDSICLHLNQVLGWWTGFNAEYFRGDSGPSLITLWLHWDGPNGQHGDFPNNTTGAGYGLFPGDTAPIDSWASLPSRSCITVSGTVFDGWRYYPVTHLSVCRNN</sequence>
<organism evidence="2 3">
    <name type="scientific">Catenulispora subtropica</name>
    <dbReference type="NCBI Taxonomy" id="450798"/>
    <lineage>
        <taxon>Bacteria</taxon>
        <taxon>Bacillati</taxon>
        <taxon>Actinomycetota</taxon>
        <taxon>Actinomycetes</taxon>
        <taxon>Catenulisporales</taxon>
        <taxon>Catenulisporaceae</taxon>
        <taxon>Catenulispora</taxon>
    </lineage>
</organism>